<accession>A0A6G0U3I9</accession>
<feature type="region of interest" description="Disordered" evidence="1">
    <location>
        <begin position="1"/>
        <end position="70"/>
    </location>
</feature>
<comment type="caution">
    <text evidence="2">The sequence shown here is derived from an EMBL/GenBank/DDBJ whole genome shotgun (WGS) entry which is preliminary data.</text>
</comment>
<protein>
    <submittedName>
        <fullName evidence="2">Uncharacterized protein</fullName>
    </submittedName>
</protein>
<dbReference type="EMBL" id="VYZN01000007">
    <property type="protein sequence ID" value="KAE9543644.1"/>
    <property type="molecule type" value="Genomic_DNA"/>
</dbReference>
<name>A0A6G0U3I9_APHGL</name>
<dbReference type="Proteomes" id="UP000475862">
    <property type="component" value="Unassembled WGS sequence"/>
</dbReference>
<evidence type="ECO:0000313" key="3">
    <source>
        <dbReference type="Proteomes" id="UP000475862"/>
    </source>
</evidence>
<dbReference type="AlphaFoldDB" id="A0A6G0U3I9"/>
<dbReference type="OrthoDB" id="6627761at2759"/>
<sequence length="240" mass="25557">MEVDAHATAKEKKVPNRKSGKTSATEPPATWSKVVGRKARKRANAGAPDKEAKQDFPPLPARPSSRKLPPFRSSALIVKVPTGSSYEETVKCIRSSGINPDEFGATVKGFRRTRARDVAVELGKGQKSRAAAEPLKNALAEKLPGVVASVTNSGSLVDMEVIDLEPTSTVEEVLAAVKSALLTAGKNDPLITAAVHCVSVTSMWGLKNGQQVAKVSVPRAARPTEVGRIRIGWTSCRFPI</sequence>
<evidence type="ECO:0000256" key="1">
    <source>
        <dbReference type="SAM" id="MobiDB-lite"/>
    </source>
</evidence>
<evidence type="ECO:0000313" key="2">
    <source>
        <dbReference type="EMBL" id="KAE9543644.1"/>
    </source>
</evidence>
<proteinExistence type="predicted"/>
<organism evidence="2 3">
    <name type="scientific">Aphis glycines</name>
    <name type="common">Soybean aphid</name>
    <dbReference type="NCBI Taxonomy" id="307491"/>
    <lineage>
        <taxon>Eukaryota</taxon>
        <taxon>Metazoa</taxon>
        <taxon>Ecdysozoa</taxon>
        <taxon>Arthropoda</taxon>
        <taxon>Hexapoda</taxon>
        <taxon>Insecta</taxon>
        <taxon>Pterygota</taxon>
        <taxon>Neoptera</taxon>
        <taxon>Paraneoptera</taxon>
        <taxon>Hemiptera</taxon>
        <taxon>Sternorrhyncha</taxon>
        <taxon>Aphidomorpha</taxon>
        <taxon>Aphidoidea</taxon>
        <taxon>Aphididae</taxon>
        <taxon>Aphidini</taxon>
        <taxon>Aphis</taxon>
        <taxon>Aphis</taxon>
    </lineage>
</organism>
<keyword evidence="3" id="KW-1185">Reference proteome</keyword>
<gene>
    <name evidence="2" type="ORF">AGLY_002040</name>
</gene>
<feature type="compositionally biased region" description="Basic and acidic residues" evidence="1">
    <location>
        <begin position="1"/>
        <end position="14"/>
    </location>
</feature>
<reference evidence="2 3" key="1">
    <citation type="submission" date="2019-08" db="EMBL/GenBank/DDBJ databases">
        <title>The genome of the soybean aphid Biotype 1, its phylome, world population structure and adaptation to the North American continent.</title>
        <authorList>
            <person name="Giordano R."/>
            <person name="Donthu R.K."/>
            <person name="Hernandez A.G."/>
            <person name="Wright C.L."/>
            <person name="Zimin A.V."/>
        </authorList>
    </citation>
    <scope>NUCLEOTIDE SEQUENCE [LARGE SCALE GENOMIC DNA]</scope>
    <source>
        <tissue evidence="2">Whole aphids</tissue>
    </source>
</reference>